<sequence length="256" mass="28443">MLDARSVSYKVGATTLLQPCSLTFEPGRFHVIMGPNGAGKSTLLQLLAGELKPATGAVYWHNEPVMGFARAEWARQRAVLSQHYALQFPITVQEVVALGRYPYAGTRPAAEEEKLIRECLEAMQMEAFTGRDYNTLSGGEAQKVQMSRVLAQLGGSEARGKLLLLDEPVSHLDLRYQHSLLQTARKLCLDGNTVIAVLHDLNLALRFADRILFIKSGKVRYDLPKTELTDPEIIGDVFDIPVRLLRDAEGQAFFVF</sequence>
<keyword evidence="8" id="KW-1185">Reference proteome</keyword>
<dbReference type="Pfam" id="PF00005">
    <property type="entry name" value="ABC_tran"/>
    <property type="match status" value="1"/>
</dbReference>
<dbReference type="Gene3D" id="3.40.50.300">
    <property type="entry name" value="P-loop containing nucleotide triphosphate hydrolases"/>
    <property type="match status" value="1"/>
</dbReference>
<proteinExistence type="predicted"/>
<dbReference type="CDD" id="cd03214">
    <property type="entry name" value="ABC_Iron-Siderophores_B12_Hemin"/>
    <property type="match status" value="1"/>
</dbReference>
<dbReference type="OrthoDB" id="9806726at2"/>
<dbReference type="NCBIfam" id="NF010068">
    <property type="entry name" value="PRK13548.1"/>
    <property type="match status" value="1"/>
</dbReference>
<dbReference type="SMART" id="SM00382">
    <property type="entry name" value="AAA"/>
    <property type="match status" value="1"/>
</dbReference>
<dbReference type="InterPro" id="IPR003439">
    <property type="entry name" value="ABC_transporter-like_ATP-bd"/>
</dbReference>
<dbReference type="InterPro" id="IPR027417">
    <property type="entry name" value="P-loop_NTPase"/>
</dbReference>
<dbReference type="Proteomes" id="UP000295334">
    <property type="component" value="Unassembled WGS sequence"/>
</dbReference>
<protein>
    <submittedName>
        <fullName evidence="7">Heme ABC transporter ATP-binding protein</fullName>
    </submittedName>
</protein>
<evidence type="ECO:0000313" key="7">
    <source>
        <dbReference type="EMBL" id="TCJ19249.1"/>
    </source>
</evidence>
<dbReference type="AlphaFoldDB" id="A0A4R1BNW1"/>
<gene>
    <name evidence="7" type="ORF">EPD60_02195</name>
</gene>
<keyword evidence="4" id="KW-1278">Translocase</keyword>
<dbReference type="PANTHER" id="PTHR42794:SF1">
    <property type="entry name" value="HEMIN IMPORT ATP-BINDING PROTEIN HMUV"/>
    <property type="match status" value="1"/>
</dbReference>
<evidence type="ECO:0000256" key="1">
    <source>
        <dbReference type="ARBA" id="ARBA00022448"/>
    </source>
</evidence>
<comment type="caution">
    <text evidence="7">The sequence shown here is derived from an EMBL/GenBank/DDBJ whole genome shotgun (WGS) entry which is preliminary data.</text>
</comment>
<name>A0A4R1BNW1_9BACT</name>
<dbReference type="PROSITE" id="PS00211">
    <property type="entry name" value="ABC_TRANSPORTER_1"/>
    <property type="match status" value="1"/>
</dbReference>
<dbReference type="PANTHER" id="PTHR42794">
    <property type="entry name" value="HEMIN IMPORT ATP-BINDING PROTEIN HMUV"/>
    <property type="match status" value="1"/>
</dbReference>
<keyword evidence="3 7" id="KW-0067">ATP-binding</keyword>
<evidence type="ECO:0000256" key="5">
    <source>
        <dbReference type="ARBA" id="ARBA00037066"/>
    </source>
</evidence>
<evidence type="ECO:0000259" key="6">
    <source>
        <dbReference type="PROSITE" id="PS50893"/>
    </source>
</evidence>
<dbReference type="SUPFAM" id="SSF52540">
    <property type="entry name" value="P-loop containing nucleoside triphosphate hydrolases"/>
    <property type="match status" value="1"/>
</dbReference>
<keyword evidence="1" id="KW-0813">Transport</keyword>
<keyword evidence="2" id="KW-0547">Nucleotide-binding</keyword>
<evidence type="ECO:0000256" key="4">
    <source>
        <dbReference type="ARBA" id="ARBA00022967"/>
    </source>
</evidence>
<reference evidence="7 8" key="1">
    <citation type="submission" date="2019-03" db="EMBL/GenBank/DDBJ databases">
        <authorList>
            <person name="Kim M.K.M."/>
        </authorList>
    </citation>
    <scope>NUCLEOTIDE SEQUENCE [LARGE SCALE GENOMIC DNA]</scope>
    <source>
        <strain evidence="7 8">17J68-12</strain>
    </source>
</reference>
<feature type="domain" description="ABC transporter" evidence="6">
    <location>
        <begin position="2"/>
        <end position="241"/>
    </location>
</feature>
<dbReference type="InterPro" id="IPR017871">
    <property type="entry name" value="ABC_transporter-like_CS"/>
</dbReference>
<evidence type="ECO:0000313" key="8">
    <source>
        <dbReference type="Proteomes" id="UP000295334"/>
    </source>
</evidence>
<comment type="function">
    <text evidence="5">Part of the ABC transporter complex HmuTUV involved in hemin import. Responsible for energy coupling to the transport system.</text>
</comment>
<evidence type="ECO:0000256" key="2">
    <source>
        <dbReference type="ARBA" id="ARBA00022741"/>
    </source>
</evidence>
<dbReference type="EMBL" id="SJZI01000002">
    <property type="protein sequence ID" value="TCJ19249.1"/>
    <property type="molecule type" value="Genomic_DNA"/>
</dbReference>
<dbReference type="PROSITE" id="PS50893">
    <property type="entry name" value="ABC_TRANSPORTER_2"/>
    <property type="match status" value="1"/>
</dbReference>
<evidence type="ECO:0000256" key="3">
    <source>
        <dbReference type="ARBA" id="ARBA00022840"/>
    </source>
</evidence>
<dbReference type="InterPro" id="IPR003593">
    <property type="entry name" value="AAA+_ATPase"/>
</dbReference>
<accession>A0A4R1BNW1</accession>
<dbReference type="GO" id="GO:0005524">
    <property type="term" value="F:ATP binding"/>
    <property type="evidence" value="ECO:0007669"/>
    <property type="project" value="UniProtKB-KW"/>
</dbReference>
<dbReference type="GO" id="GO:0016887">
    <property type="term" value="F:ATP hydrolysis activity"/>
    <property type="evidence" value="ECO:0007669"/>
    <property type="project" value="InterPro"/>
</dbReference>
<organism evidence="7 8">
    <name type="scientific">Flaviaesturariibacter flavus</name>
    <dbReference type="NCBI Taxonomy" id="2502780"/>
    <lineage>
        <taxon>Bacteria</taxon>
        <taxon>Pseudomonadati</taxon>
        <taxon>Bacteroidota</taxon>
        <taxon>Chitinophagia</taxon>
        <taxon>Chitinophagales</taxon>
        <taxon>Chitinophagaceae</taxon>
        <taxon>Flaviaestuariibacter</taxon>
    </lineage>
</organism>